<dbReference type="OrthoDB" id="6381246at2759"/>
<organism evidence="3 4">
    <name type="scientific">Laodelphax striatellus</name>
    <name type="common">Small brown planthopper</name>
    <name type="synonym">Delphax striatella</name>
    <dbReference type="NCBI Taxonomy" id="195883"/>
    <lineage>
        <taxon>Eukaryota</taxon>
        <taxon>Metazoa</taxon>
        <taxon>Ecdysozoa</taxon>
        <taxon>Arthropoda</taxon>
        <taxon>Hexapoda</taxon>
        <taxon>Insecta</taxon>
        <taxon>Pterygota</taxon>
        <taxon>Neoptera</taxon>
        <taxon>Paraneoptera</taxon>
        <taxon>Hemiptera</taxon>
        <taxon>Auchenorrhyncha</taxon>
        <taxon>Fulgoroidea</taxon>
        <taxon>Delphacidae</taxon>
        <taxon>Criomorphinae</taxon>
        <taxon>Laodelphax</taxon>
    </lineage>
</organism>
<evidence type="ECO:0000256" key="1">
    <source>
        <dbReference type="ARBA" id="ARBA00010422"/>
    </source>
</evidence>
<comment type="caution">
    <text evidence="3">The sequence shown here is derived from an EMBL/GenBank/DDBJ whole genome shotgun (WGS) entry which is preliminary data.</text>
</comment>
<protein>
    <submittedName>
        <fullName evidence="3">Uncharacterized protein</fullName>
    </submittedName>
</protein>
<evidence type="ECO:0000256" key="2">
    <source>
        <dbReference type="SAM" id="MobiDB-lite"/>
    </source>
</evidence>
<evidence type="ECO:0000313" key="4">
    <source>
        <dbReference type="Proteomes" id="UP000291343"/>
    </source>
</evidence>
<dbReference type="PANTHER" id="PTHR35154:SF3">
    <property type="entry name" value="GBP PROTEIN"/>
    <property type="match status" value="1"/>
</dbReference>
<dbReference type="AlphaFoldDB" id="A0A482XE86"/>
<reference evidence="3 4" key="1">
    <citation type="journal article" date="2017" name="Gigascience">
        <title>Genome sequence of the small brown planthopper, Laodelphax striatellus.</title>
        <authorList>
            <person name="Zhu J."/>
            <person name="Jiang F."/>
            <person name="Wang X."/>
            <person name="Yang P."/>
            <person name="Bao Y."/>
            <person name="Zhao W."/>
            <person name="Wang W."/>
            <person name="Lu H."/>
            <person name="Wang Q."/>
            <person name="Cui N."/>
            <person name="Li J."/>
            <person name="Chen X."/>
            <person name="Luo L."/>
            <person name="Yu J."/>
            <person name="Kang L."/>
            <person name="Cui F."/>
        </authorList>
    </citation>
    <scope>NUCLEOTIDE SEQUENCE [LARGE SCALE GENOMIC DNA]</scope>
    <source>
        <strain evidence="3">Lst14</strain>
    </source>
</reference>
<dbReference type="Pfam" id="PF05350">
    <property type="entry name" value="GSK-3_bind"/>
    <property type="match status" value="1"/>
</dbReference>
<dbReference type="InterPro" id="IPR008014">
    <property type="entry name" value="GSK3-bd"/>
</dbReference>
<name>A0A482XE86_LAOST</name>
<dbReference type="GO" id="GO:0005737">
    <property type="term" value="C:cytoplasm"/>
    <property type="evidence" value="ECO:0007669"/>
    <property type="project" value="TreeGrafter"/>
</dbReference>
<sequence>MSDPFSIHLPSRVDTERRLLSCVASVYKMPSKEETCILSTGNTTTQDFLARDMEELVSEIKENLRLSGYKSKHNNRTTRPSPYHIPSRSWSDATCELCVKSPRTCSIHSCFSKKSTKSTTSDDPYEMLQDLLRDGSLIKEAVRRLQKGLSPKQRYLYESDEESSRSPMRPCLQ</sequence>
<dbReference type="Proteomes" id="UP000291343">
    <property type="component" value="Unassembled WGS sequence"/>
</dbReference>
<accession>A0A482XE86</accession>
<feature type="region of interest" description="Disordered" evidence="2">
    <location>
        <begin position="152"/>
        <end position="173"/>
    </location>
</feature>
<comment type="similarity">
    <text evidence="1">Belongs to the GSK-3-binding protein family.</text>
</comment>
<dbReference type="PANTHER" id="PTHR35154">
    <property type="entry name" value="GBP PROTEIN"/>
    <property type="match status" value="1"/>
</dbReference>
<evidence type="ECO:0000313" key="3">
    <source>
        <dbReference type="EMBL" id="RZF44204.1"/>
    </source>
</evidence>
<proteinExistence type="inferred from homology"/>
<keyword evidence="4" id="KW-1185">Reference proteome</keyword>
<gene>
    <name evidence="3" type="ORF">LSTR_LSTR003844</name>
</gene>
<dbReference type="EMBL" id="QKKF02011224">
    <property type="protein sequence ID" value="RZF44204.1"/>
    <property type="molecule type" value="Genomic_DNA"/>
</dbReference>
<dbReference type="SMR" id="A0A482XE86"/>
<dbReference type="InParanoid" id="A0A482XE86"/>